<feature type="transmembrane region" description="Helical" evidence="9">
    <location>
        <begin position="302"/>
        <end position="323"/>
    </location>
</feature>
<feature type="transmembrane region" description="Helical" evidence="9">
    <location>
        <begin position="166"/>
        <end position="183"/>
    </location>
</feature>
<sequence>MILPAASLRSISRPAFAAIAAAFILALILRVVVGDHSLVFDELASLFFAEQPVSRLWSDWMLRETNPPLFYTLLKGWVALFGHSLGAIRALPTLAGMASMVVLIVIALRAHGERAAVAVAVITALSAQHIFLSDYARGYIFSLGGVALATLGLLLLIRDDHATRRTTSSAVALYVLGSLLAIYTHTTMFIWPLVATLSMVLLYWRRFFQDRARLLLVLFAANAIILVVSGWWLWITVQQVLVTNDNLGWIKPRPVREMLWMFRTESLLTRSGDWVARIGYLAVTLLAAIGVARNWREPETRLLTLLGVLSFGTLMIVGSAKPVLTQLTIMWPMIFPLLLAGMGVASFRSTGLRLGALTSLAVLLTANTYTARGSFMLPHDGDWRLAFRSLATVPDGAMVVEGESMKLAAEQACRVTFPNLATCPVPILAIRAVNYRADRWARGLAGSMIAWEAVPKTVDRTTKLFAFRNLTYDASERLLGHPSAVSRTSHPLSGPFTAEDFAKAGSPAGPNARERQIMSAAP</sequence>
<keyword evidence="6 9" id="KW-1133">Transmembrane helix</keyword>
<keyword evidence="3" id="KW-0328">Glycosyltransferase</keyword>
<name>A0A7W9BFF4_9SPHN</name>
<dbReference type="AlphaFoldDB" id="A0A7W9BFF4"/>
<feature type="region of interest" description="Disordered" evidence="8">
    <location>
        <begin position="496"/>
        <end position="522"/>
    </location>
</feature>
<organism evidence="10 11">
    <name type="scientific">Sphingomonas aerophila</name>
    <dbReference type="NCBI Taxonomy" id="1344948"/>
    <lineage>
        <taxon>Bacteria</taxon>
        <taxon>Pseudomonadati</taxon>
        <taxon>Pseudomonadota</taxon>
        <taxon>Alphaproteobacteria</taxon>
        <taxon>Sphingomonadales</taxon>
        <taxon>Sphingomonadaceae</taxon>
        <taxon>Sphingomonas</taxon>
    </lineage>
</organism>
<evidence type="ECO:0000256" key="9">
    <source>
        <dbReference type="SAM" id="Phobius"/>
    </source>
</evidence>
<feature type="transmembrane region" description="Helical" evidence="9">
    <location>
        <begin position="189"/>
        <end position="207"/>
    </location>
</feature>
<protein>
    <submittedName>
        <fullName evidence="10">4-amino-4-deoxy-L-arabinose transferase-like glycosyltransferase</fullName>
    </submittedName>
</protein>
<dbReference type="Proteomes" id="UP000546200">
    <property type="component" value="Unassembled WGS sequence"/>
</dbReference>
<feature type="transmembrane region" description="Helical" evidence="9">
    <location>
        <begin position="138"/>
        <end position="157"/>
    </location>
</feature>
<dbReference type="GO" id="GO:0016763">
    <property type="term" value="F:pentosyltransferase activity"/>
    <property type="evidence" value="ECO:0007669"/>
    <property type="project" value="TreeGrafter"/>
</dbReference>
<evidence type="ECO:0000256" key="2">
    <source>
        <dbReference type="ARBA" id="ARBA00022475"/>
    </source>
</evidence>
<feature type="transmembrane region" description="Helical" evidence="9">
    <location>
        <begin position="329"/>
        <end position="347"/>
    </location>
</feature>
<feature type="transmembrane region" description="Helical" evidence="9">
    <location>
        <begin position="115"/>
        <end position="132"/>
    </location>
</feature>
<proteinExistence type="predicted"/>
<feature type="transmembrane region" description="Helical" evidence="9">
    <location>
        <begin position="274"/>
        <end position="295"/>
    </location>
</feature>
<evidence type="ECO:0000256" key="8">
    <source>
        <dbReference type="SAM" id="MobiDB-lite"/>
    </source>
</evidence>
<accession>A0A7W9BFF4</accession>
<keyword evidence="11" id="KW-1185">Reference proteome</keyword>
<comment type="subcellular location">
    <subcellularLocation>
        <location evidence="1">Cell membrane</location>
        <topology evidence="1">Multi-pass membrane protein</topology>
    </subcellularLocation>
</comment>
<dbReference type="PANTHER" id="PTHR33908:SF11">
    <property type="entry name" value="MEMBRANE PROTEIN"/>
    <property type="match status" value="1"/>
</dbReference>
<dbReference type="GO" id="GO:0005886">
    <property type="term" value="C:plasma membrane"/>
    <property type="evidence" value="ECO:0007669"/>
    <property type="project" value="UniProtKB-SubCell"/>
</dbReference>
<comment type="caution">
    <text evidence="10">The sequence shown here is derived from an EMBL/GenBank/DDBJ whole genome shotgun (WGS) entry which is preliminary data.</text>
</comment>
<reference evidence="10 11" key="1">
    <citation type="submission" date="2020-08" db="EMBL/GenBank/DDBJ databases">
        <title>Genomic Encyclopedia of Type Strains, Phase IV (KMG-IV): sequencing the most valuable type-strain genomes for metagenomic binning, comparative biology and taxonomic classification.</title>
        <authorList>
            <person name="Goeker M."/>
        </authorList>
    </citation>
    <scope>NUCLEOTIDE SEQUENCE [LARGE SCALE GENOMIC DNA]</scope>
    <source>
        <strain evidence="10 11">DSM 100044</strain>
    </source>
</reference>
<keyword evidence="5 9" id="KW-0812">Transmembrane</keyword>
<dbReference type="InterPro" id="IPR050297">
    <property type="entry name" value="LipidA_mod_glycosyltrf_83"/>
</dbReference>
<evidence type="ECO:0000256" key="4">
    <source>
        <dbReference type="ARBA" id="ARBA00022679"/>
    </source>
</evidence>
<dbReference type="PANTHER" id="PTHR33908">
    <property type="entry name" value="MANNOSYLTRANSFERASE YKCB-RELATED"/>
    <property type="match status" value="1"/>
</dbReference>
<evidence type="ECO:0000313" key="11">
    <source>
        <dbReference type="Proteomes" id="UP000546200"/>
    </source>
</evidence>
<keyword evidence="4 10" id="KW-0808">Transferase</keyword>
<evidence type="ECO:0000313" key="10">
    <source>
        <dbReference type="EMBL" id="MBB5716191.1"/>
    </source>
</evidence>
<evidence type="ECO:0000256" key="5">
    <source>
        <dbReference type="ARBA" id="ARBA00022692"/>
    </source>
</evidence>
<evidence type="ECO:0000256" key="7">
    <source>
        <dbReference type="ARBA" id="ARBA00023136"/>
    </source>
</evidence>
<gene>
    <name evidence="10" type="ORF">FHS94_003051</name>
</gene>
<keyword evidence="2" id="KW-1003">Cell membrane</keyword>
<keyword evidence="7 9" id="KW-0472">Membrane</keyword>
<evidence type="ECO:0000256" key="6">
    <source>
        <dbReference type="ARBA" id="ARBA00022989"/>
    </source>
</evidence>
<dbReference type="EMBL" id="JACIJK010000009">
    <property type="protein sequence ID" value="MBB5716191.1"/>
    <property type="molecule type" value="Genomic_DNA"/>
</dbReference>
<evidence type="ECO:0000256" key="1">
    <source>
        <dbReference type="ARBA" id="ARBA00004651"/>
    </source>
</evidence>
<dbReference type="GO" id="GO:0009103">
    <property type="term" value="P:lipopolysaccharide biosynthetic process"/>
    <property type="evidence" value="ECO:0007669"/>
    <property type="project" value="UniProtKB-ARBA"/>
</dbReference>
<evidence type="ECO:0000256" key="3">
    <source>
        <dbReference type="ARBA" id="ARBA00022676"/>
    </source>
</evidence>
<feature type="transmembrane region" description="Helical" evidence="9">
    <location>
        <begin position="87"/>
        <end position="108"/>
    </location>
</feature>
<feature type="transmembrane region" description="Helical" evidence="9">
    <location>
        <begin position="214"/>
        <end position="234"/>
    </location>
</feature>